<sequence>MEKKCSWAVRQHGIRRCMRLVNMSSVTNMDSYKGLTTRMRISPPMEKIWPNPCPNNLRCLRTNIEPRRRIAEGVSNSSEEALQRRPHFREDRRQ</sequence>
<organism evidence="2 3">
    <name type="scientific">Haemonchus contortus</name>
    <name type="common">Barber pole worm</name>
    <dbReference type="NCBI Taxonomy" id="6289"/>
    <lineage>
        <taxon>Eukaryota</taxon>
        <taxon>Metazoa</taxon>
        <taxon>Ecdysozoa</taxon>
        <taxon>Nematoda</taxon>
        <taxon>Chromadorea</taxon>
        <taxon>Rhabditida</taxon>
        <taxon>Rhabditina</taxon>
        <taxon>Rhabditomorpha</taxon>
        <taxon>Strongyloidea</taxon>
        <taxon>Trichostrongylidae</taxon>
        <taxon>Haemonchus</taxon>
    </lineage>
</organism>
<evidence type="ECO:0000256" key="1">
    <source>
        <dbReference type="SAM" id="MobiDB-lite"/>
    </source>
</evidence>
<dbReference type="AlphaFoldDB" id="A0A7I4XXN3"/>
<proteinExistence type="predicted"/>
<reference evidence="3" key="1">
    <citation type="submission" date="2020-12" db="UniProtKB">
        <authorList>
            <consortium name="WormBaseParasite"/>
        </authorList>
    </citation>
    <scope>IDENTIFICATION</scope>
    <source>
        <strain evidence="3">MHco3</strain>
    </source>
</reference>
<name>A0A7I4XXN3_HAECO</name>
<keyword evidence="2" id="KW-1185">Reference proteome</keyword>
<feature type="region of interest" description="Disordered" evidence="1">
    <location>
        <begin position="69"/>
        <end position="94"/>
    </location>
</feature>
<dbReference type="Proteomes" id="UP000025227">
    <property type="component" value="Unplaced"/>
</dbReference>
<dbReference type="OrthoDB" id="410104at2759"/>
<protein>
    <submittedName>
        <fullName evidence="3">Uncharacterized protein</fullName>
    </submittedName>
</protein>
<accession>A0A7I4XXN3</accession>
<dbReference type="WBParaSite" id="HCON_00020580-00001">
    <property type="protein sequence ID" value="HCON_00020580-00001"/>
    <property type="gene ID" value="HCON_00020580"/>
</dbReference>
<evidence type="ECO:0000313" key="3">
    <source>
        <dbReference type="WBParaSite" id="HCON_00020580-00001"/>
    </source>
</evidence>
<evidence type="ECO:0000313" key="2">
    <source>
        <dbReference type="Proteomes" id="UP000025227"/>
    </source>
</evidence>